<dbReference type="STRING" id="1125779.HMPREF1219_01636"/>
<gene>
    <name evidence="6" type="ORF">HMPREF1219_01636</name>
</gene>
<dbReference type="PANTHER" id="PTHR43140:SF1">
    <property type="entry name" value="TYPE I RESTRICTION ENZYME ECOKI SPECIFICITY SUBUNIT"/>
    <property type="match status" value="1"/>
</dbReference>
<dbReference type="HOGENOM" id="CLU_021095_1_1_11"/>
<protein>
    <recommendedName>
        <fullName evidence="5">Type I restriction modification DNA specificity domain-containing protein</fullName>
    </recommendedName>
</protein>
<organism evidence="6 7">
    <name type="scientific">Corynebacterium pyruviciproducens ATCC BAA-1742</name>
    <dbReference type="NCBI Taxonomy" id="1125779"/>
    <lineage>
        <taxon>Bacteria</taxon>
        <taxon>Bacillati</taxon>
        <taxon>Actinomycetota</taxon>
        <taxon>Actinomycetes</taxon>
        <taxon>Mycobacteriales</taxon>
        <taxon>Corynebacteriaceae</taxon>
        <taxon>Corynebacterium</taxon>
    </lineage>
</organism>
<dbReference type="PANTHER" id="PTHR43140">
    <property type="entry name" value="TYPE-1 RESTRICTION ENZYME ECOKI SPECIFICITY PROTEIN"/>
    <property type="match status" value="1"/>
</dbReference>
<dbReference type="InterPro" id="IPR000055">
    <property type="entry name" value="Restrct_endonuc_typeI_TRD"/>
</dbReference>
<evidence type="ECO:0000256" key="3">
    <source>
        <dbReference type="ARBA" id="ARBA00023125"/>
    </source>
</evidence>
<sequence length="350" mass="38861">MAITGSKVVLNLTGANNMKHVEPGDFIIHLRSFQGGLEYSAITGKVSNAYTVLKPVVDMDDGYYKWLFKSSAFISALAGSTDQLRDGQSINFKKFSTFSVPFPPLEAQRRIADFLDKEISEIDTLVGELDEFIELLVKSRSSIISEELRKSNSGVFFPLVSLNLVVGVSDGLVDPLDENFSDLPLIAPNHIEKNLGRLIHPIESAKEQGAISGKGYVRAGQVVYSKIRPALNKVAIAEKDSLCSADMYPLEILGNLTEQYLLYALLDKRFVDSAVLESSRVAMPKVNRETLGMLKIPLPSLEEQKRIVHEIQTEMTQIDCLIDECTELKEILLKRRQVLITDVVTGKVEV</sequence>
<keyword evidence="2" id="KW-0680">Restriction system</keyword>
<name>S2Z2E2_9CORY</name>
<feature type="domain" description="Type I restriction modification DNA specificity" evidence="5">
    <location>
        <begin position="186"/>
        <end position="312"/>
    </location>
</feature>
<dbReference type="InterPro" id="IPR044946">
    <property type="entry name" value="Restrct_endonuc_typeI_TRD_sf"/>
</dbReference>
<dbReference type="PATRIC" id="fig|1125779.3.peg.1598"/>
<keyword evidence="3" id="KW-0238">DNA-binding</keyword>
<dbReference type="Proteomes" id="UP000014408">
    <property type="component" value="Unassembled WGS sequence"/>
</dbReference>
<evidence type="ECO:0000256" key="1">
    <source>
        <dbReference type="ARBA" id="ARBA00010923"/>
    </source>
</evidence>
<dbReference type="InterPro" id="IPR051212">
    <property type="entry name" value="Type-I_RE_S_subunit"/>
</dbReference>
<proteinExistence type="inferred from homology"/>
<evidence type="ECO:0000313" key="7">
    <source>
        <dbReference type="Proteomes" id="UP000014408"/>
    </source>
</evidence>
<dbReference type="Gene3D" id="3.90.220.20">
    <property type="entry name" value="DNA methylase specificity domains"/>
    <property type="match status" value="2"/>
</dbReference>
<keyword evidence="7" id="KW-1185">Reference proteome</keyword>
<dbReference type="AlphaFoldDB" id="S2Z2E2"/>
<comment type="subunit">
    <text evidence="4">The methyltransferase is composed of M and S polypeptides.</text>
</comment>
<evidence type="ECO:0000259" key="5">
    <source>
        <dbReference type="Pfam" id="PF01420"/>
    </source>
</evidence>
<evidence type="ECO:0000256" key="4">
    <source>
        <dbReference type="ARBA" id="ARBA00038652"/>
    </source>
</evidence>
<comment type="caution">
    <text evidence="6">The sequence shown here is derived from an EMBL/GenBank/DDBJ whole genome shotgun (WGS) entry which is preliminary data.</text>
</comment>
<feature type="domain" description="Type I restriction modification DNA specificity" evidence="5">
    <location>
        <begin position="45"/>
        <end position="123"/>
    </location>
</feature>
<evidence type="ECO:0000256" key="2">
    <source>
        <dbReference type="ARBA" id="ARBA00022747"/>
    </source>
</evidence>
<dbReference type="Pfam" id="PF01420">
    <property type="entry name" value="Methylase_S"/>
    <property type="match status" value="2"/>
</dbReference>
<dbReference type="SUPFAM" id="SSF116734">
    <property type="entry name" value="DNA methylase specificity domain"/>
    <property type="match status" value="2"/>
</dbReference>
<dbReference type="EMBL" id="ATBY01000015">
    <property type="protein sequence ID" value="EPD68455.1"/>
    <property type="molecule type" value="Genomic_DNA"/>
</dbReference>
<dbReference type="eggNOG" id="COG0732">
    <property type="taxonomic scope" value="Bacteria"/>
</dbReference>
<dbReference type="GO" id="GO:0003677">
    <property type="term" value="F:DNA binding"/>
    <property type="evidence" value="ECO:0007669"/>
    <property type="project" value="UniProtKB-KW"/>
</dbReference>
<dbReference type="GO" id="GO:0009307">
    <property type="term" value="P:DNA restriction-modification system"/>
    <property type="evidence" value="ECO:0007669"/>
    <property type="project" value="UniProtKB-KW"/>
</dbReference>
<accession>S2Z2E2</accession>
<evidence type="ECO:0000313" key="6">
    <source>
        <dbReference type="EMBL" id="EPD68455.1"/>
    </source>
</evidence>
<comment type="similarity">
    <text evidence="1">Belongs to the type-I restriction system S methylase family.</text>
</comment>
<reference evidence="6 7" key="1">
    <citation type="submission" date="2013-05" db="EMBL/GenBank/DDBJ databases">
        <title>The Genome Sequence of Corynebacterium pyruviciproducens 1773O (ATCC BAA-1742).</title>
        <authorList>
            <consortium name="The Broad Institute Genomics Platform"/>
            <person name="Earl A."/>
            <person name="Ward D."/>
            <person name="Feldgarden M."/>
            <person name="Gevers D."/>
            <person name="Tong J."/>
            <person name="Walker B."/>
            <person name="Young S."/>
            <person name="Zeng Q."/>
            <person name="Gargeya S."/>
            <person name="Fitzgerald M."/>
            <person name="Haas B."/>
            <person name="Abouelleil A."/>
            <person name="Allen A.W."/>
            <person name="Alvarado L."/>
            <person name="Arachchi H.M."/>
            <person name="Berlin A.M."/>
            <person name="Chapman S.B."/>
            <person name="Gainer-Dewar J."/>
            <person name="Goldberg J."/>
            <person name="Griggs A."/>
            <person name="Gujja S."/>
            <person name="Hansen M."/>
            <person name="Howarth C."/>
            <person name="Imamovic A."/>
            <person name="Ireland A."/>
            <person name="Larimer J."/>
            <person name="McCowan C."/>
            <person name="Murphy C."/>
            <person name="Pearson M."/>
            <person name="Poon T.W."/>
            <person name="Priest M."/>
            <person name="Roberts A."/>
            <person name="Saif S."/>
            <person name="Shea T."/>
            <person name="Sisk P."/>
            <person name="Sykes S."/>
            <person name="Wortman J."/>
            <person name="Nusbaum C."/>
            <person name="Birren B."/>
        </authorList>
    </citation>
    <scope>NUCLEOTIDE SEQUENCE [LARGE SCALE GENOMIC DNA]</scope>
    <source>
        <strain evidence="6 7">ATCC BAA-1742</strain>
    </source>
</reference>